<accession>A0A0L6VII8</accession>
<dbReference type="OrthoDB" id="4847360at2759"/>
<feature type="region of interest" description="Disordered" evidence="1">
    <location>
        <begin position="1"/>
        <end position="56"/>
    </location>
</feature>
<evidence type="ECO:0000313" key="2">
    <source>
        <dbReference type="EMBL" id="KNZ60362.1"/>
    </source>
</evidence>
<reference evidence="2 3" key="1">
    <citation type="submission" date="2015-08" db="EMBL/GenBank/DDBJ databases">
        <title>Next Generation Sequencing and Analysis of the Genome of Puccinia sorghi L Schw, the Causal Agent of Maize Common Rust.</title>
        <authorList>
            <person name="Rochi L."/>
            <person name="Burguener G."/>
            <person name="Darino M."/>
            <person name="Turjanski A."/>
            <person name="Kreff E."/>
            <person name="Dieguez M.J."/>
            <person name="Sacco F."/>
        </authorList>
    </citation>
    <scope>NUCLEOTIDE SEQUENCE [LARGE SCALE GENOMIC DNA]</scope>
    <source>
        <strain evidence="2 3">RO10H11247</strain>
    </source>
</reference>
<dbReference type="EMBL" id="LAVV01006276">
    <property type="protein sequence ID" value="KNZ60362.1"/>
    <property type="molecule type" value="Genomic_DNA"/>
</dbReference>
<evidence type="ECO:0000313" key="3">
    <source>
        <dbReference type="Proteomes" id="UP000037035"/>
    </source>
</evidence>
<dbReference type="VEuPathDB" id="FungiDB:VP01_15651g1"/>
<protein>
    <submittedName>
        <fullName evidence="2">Uncharacterized protein</fullName>
    </submittedName>
</protein>
<dbReference type="Proteomes" id="UP000037035">
    <property type="component" value="Unassembled WGS sequence"/>
</dbReference>
<dbReference type="AlphaFoldDB" id="A0A0L6VII8"/>
<keyword evidence="3" id="KW-1185">Reference proteome</keyword>
<feature type="compositionally biased region" description="Basic and acidic residues" evidence="1">
    <location>
        <begin position="1"/>
        <end position="18"/>
    </location>
</feature>
<comment type="caution">
    <text evidence="2">The sequence shown here is derived from an EMBL/GenBank/DDBJ whole genome shotgun (WGS) entry which is preliminary data.</text>
</comment>
<feature type="compositionally biased region" description="Pro residues" evidence="1">
    <location>
        <begin position="33"/>
        <end position="43"/>
    </location>
</feature>
<gene>
    <name evidence="2" type="ORF">VP01_15651g1</name>
</gene>
<evidence type="ECO:0000256" key="1">
    <source>
        <dbReference type="SAM" id="MobiDB-lite"/>
    </source>
</evidence>
<sequence length="77" mass="8543">MRMVTEERTQRLATEETLRQTQARLDAQQHPAPAQPNPAPAPNPIRLAKPQPFDGTRSTAAEAFVAQIALHVITYPE</sequence>
<name>A0A0L6VII8_9BASI</name>
<organism evidence="2 3">
    <name type="scientific">Puccinia sorghi</name>
    <dbReference type="NCBI Taxonomy" id="27349"/>
    <lineage>
        <taxon>Eukaryota</taxon>
        <taxon>Fungi</taxon>
        <taxon>Dikarya</taxon>
        <taxon>Basidiomycota</taxon>
        <taxon>Pucciniomycotina</taxon>
        <taxon>Pucciniomycetes</taxon>
        <taxon>Pucciniales</taxon>
        <taxon>Pucciniaceae</taxon>
        <taxon>Puccinia</taxon>
    </lineage>
</organism>
<proteinExistence type="predicted"/>